<keyword evidence="1" id="KW-1133">Transmembrane helix</keyword>
<dbReference type="STRING" id="1802593.A2172_04070"/>
<proteinExistence type="predicted"/>
<dbReference type="AlphaFoldDB" id="A0A1G1W7Q0"/>
<evidence type="ECO:0000313" key="3">
    <source>
        <dbReference type="Proteomes" id="UP000176631"/>
    </source>
</evidence>
<organism evidence="2 3">
    <name type="scientific">Candidatus Woykebacteria bacterium RBG_13_40_15</name>
    <dbReference type="NCBI Taxonomy" id="1802593"/>
    <lineage>
        <taxon>Bacteria</taxon>
        <taxon>Candidatus Woykeibacteriota</taxon>
    </lineage>
</organism>
<protein>
    <submittedName>
        <fullName evidence="2">Uncharacterized protein</fullName>
    </submittedName>
</protein>
<evidence type="ECO:0000256" key="1">
    <source>
        <dbReference type="SAM" id="Phobius"/>
    </source>
</evidence>
<keyword evidence="1" id="KW-0812">Transmembrane</keyword>
<feature type="transmembrane region" description="Helical" evidence="1">
    <location>
        <begin position="33"/>
        <end position="53"/>
    </location>
</feature>
<dbReference type="EMBL" id="MHCP01000025">
    <property type="protein sequence ID" value="OGY23377.1"/>
    <property type="molecule type" value="Genomic_DNA"/>
</dbReference>
<evidence type="ECO:0000313" key="2">
    <source>
        <dbReference type="EMBL" id="OGY23377.1"/>
    </source>
</evidence>
<keyword evidence="1" id="KW-0472">Membrane</keyword>
<dbReference type="Proteomes" id="UP000176631">
    <property type="component" value="Unassembled WGS sequence"/>
</dbReference>
<sequence length="71" mass="7441">MKYLMFFAIISFTLALFAGFLVGDATGSDRLGGATAAGISAILLLVYAVGVGVNDTIKQLKSQQQDATKQI</sequence>
<name>A0A1G1W7Q0_9BACT</name>
<reference evidence="2 3" key="1">
    <citation type="journal article" date="2016" name="Nat. Commun.">
        <title>Thousands of microbial genomes shed light on interconnected biogeochemical processes in an aquifer system.</title>
        <authorList>
            <person name="Anantharaman K."/>
            <person name="Brown C.T."/>
            <person name="Hug L.A."/>
            <person name="Sharon I."/>
            <person name="Castelle C.J."/>
            <person name="Probst A.J."/>
            <person name="Thomas B.C."/>
            <person name="Singh A."/>
            <person name="Wilkins M.J."/>
            <person name="Karaoz U."/>
            <person name="Brodie E.L."/>
            <person name="Williams K.H."/>
            <person name="Hubbard S.S."/>
            <person name="Banfield J.F."/>
        </authorList>
    </citation>
    <scope>NUCLEOTIDE SEQUENCE [LARGE SCALE GENOMIC DNA]</scope>
</reference>
<accession>A0A1G1W7Q0</accession>
<comment type="caution">
    <text evidence="2">The sequence shown here is derived from an EMBL/GenBank/DDBJ whole genome shotgun (WGS) entry which is preliminary data.</text>
</comment>
<gene>
    <name evidence="2" type="ORF">A2172_04070</name>
</gene>